<evidence type="ECO:0000256" key="2">
    <source>
        <dbReference type="ARBA" id="ARBA00022801"/>
    </source>
</evidence>
<organism evidence="7 8">
    <name type="scientific">Hyalangium minutum</name>
    <dbReference type="NCBI Taxonomy" id="394096"/>
    <lineage>
        <taxon>Bacteria</taxon>
        <taxon>Pseudomonadati</taxon>
        <taxon>Myxococcota</taxon>
        <taxon>Myxococcia</taxon>
        <taxon>Myxococcales</taxon>
        <taxon>Cystobacterineae</taxon>
        <taxon>Archangiaceae</taxon>
        <taxon>Hyalangium</taxon>
    </lineage>
</organism>
<reference evidence="7 8" key="1">
    <citation type="submission" date="2014-04" db="EMBL/GenBank/DDBJ databases">
        <title>Genome assembly of Hyalangium minutum DSM 14724.</title>
        <authorList>
            <person name="Sharma G."/>
            <person name="Subramanian S."/>
        </authorList>
    </citation>
    <scope>NUCLEOTIDE SEQUENCE [LARGE SCALE GENOMIC DNA]</scope>
    <source>
        <strain evidence="7 8">DSM 14724</strain>
    </source>
</reference>
<evidence type="ECO:0000256" key="3">
    <source>
        <dbReference type="RuleBase" id="RU361161"/>
    </source>
</evidence>
<dbReference type="SUPFAM" id="SSF51445">
    <property type="entry name" value="(Trans)glycosidases"/>
    <property type="match status" value="1"/>
</dbReference>
<comment type="caution">
    <text evidence="7">The sequence shown here is derived from an EMBL/GenBank/DDBJ whole genome shotgun (WGS) entry which is preliminary data.</text>
</comment>
<proteinExistence type="inferred from homology"/>
<feature type="domain" description="Glycoside hydrolase family 3 C-terminal" evidence="6">
    <location>
        <begin position="441"/>
        <end position="658"/>
    </location>
</feature>
<dbReference type="InterPro" id="IPR019800">
    <property type="entry name" value="Glyco_hydro_3_AS"/>
</dbReference>
<dbReference type="Pfam" id="PF01915">
    <property type="entry name" value="Glyco_hydro_3_C"/>
    <property type="match status" value="1"/>
</dbReference>
<dbReference type="Gene3D" id="3.20.20.300">
    <property type="entry name" value="Glycoside hydrolase, family 3, N-terminal domain"/>
    <property type="match status" value="1"/>
</dbReference>
<protein>
    <submittedName>
        <fullName evidence="7">Periplasmic beta-glucosidase</fullName>
    </submittedName>
</protein>
<dbReference type="PROSITE" id="PS00775">
    <property type="entry name" value="GLYCOSYL_HYDROL_F3"/>
    <property type="match status" value="1"/>
</dbReference>
<dbReference type="InterPro" id="IPR036881">
    <property type="entry name" value="Glyco_hydro_3_C_sf"/>
</dbReference>
<comment type="similarity">
    <text evidence="1 3">Belongs to the glycosyl hydrolase 3 family.</text>
</comment>
<dbReference type="AlphaFoldDB" id="A0A085WWA5"/>
<dbReference type="GO" id="GO:0009251">
    <property type="term" value="P:glucan catabolic process"/>
    <property type="evidence" value="ECO:0007669"/>
    <property type="project" value="TreeGrafter"/>
</dbReference>
<gene>
    <name evidence="7" type="ORF">DB31_0229</name>
</gene>
<dbReference type="EMBL" id="JMCB01000001">
    <property type="protein sequence ID" value="KFE71968.1"/>
    <property type="molecule type" value="Genomic_DNA"/>
</dbReference>
<dbReference type="Gene3D" id="3.40.50.1700">
    <property type="entry name" value="Glycoside hydrolase family 3 C-terminal domain"/>
    <property type="match status" value="1"/>
</dbReference>
<feature type="domain" description="Glycoside hydrolase family 3 N-terminal" evidence="5">
    <location>
        <begin position="78"/>
        <end position="403"/>
    </location>
</feature>
<name>A0A085WWA5_9BACT</name>
<dbReference type="Pfam" id="PF00933">
    <property type="entry name" value="Glyco_hydro_3"/>
    <property type="match status" value="1"/>
</dbReference>
<dbReference type="GO" id="GO:0008422">
    <property type="term" value="F:beta-glucosidase activity"/>
    <property type="evidence" value="ECO:0007669"/>
    <property type="project" value="TreeGrafter"/>
</dbReference>
<dbReference type="InterPro" id="IPR017853">
    <property type="entry name" value="GH"/>
</dbReference>
<evidence type="ECO:0000313" key="8">
    <source>
        <dbReference type="Proteomes" id="UP000028725"/>
    </source>
</evidence>
<dbReference type="STRING" id="394096.DB31_0229"/>
<keyword evidence="2 3" id="KW-0378">Hydrolase</keyword>
<dbReference type="PATRIC" id="fig|394096.3.peg.227"/>
<feature type="signal peptide" evidence="4">
    <location>
        <begin position="1"/>
        <end position="31"/>
    </location>
</feature>
<accession>A0A085WWA5</accession>
<dbReference type="PRINTS" id="PR00133">
    <property type="entry name" value="GLHYDRLASE3"/>
</dbReference>
<dbReference type="PANTHER" id="PTHR30620">
    <property type="entry name" value="PERIPLASMIC BETA-GLUCOSIDASE-RELATED"/>
    <property type="match status" value="1"/>
</dbReference>
<evidence type="ECO:0000313" key="7">
    <source>
        <dbReference type="EMBL" id="KFE71968.1"/>
    </source>
</evidence>
<dbReference type="InterPro" id="IPR001764">
    <property type="entry name" value="Glyco_hydro_3_N"/>
</dbReference>
<evidence type="ECO:0000259" key="5">
    <source>
        <dbReference type="Pfam" id="PF00933"/>
    </source>
</evidence>
<dbReference type="PROSITE" id="PS51257">
    <property type="entry name" value="PROKAR_LIPOPROTEIN"/>
    <property type="match status" value="1"/>
</dbReference>
<dbReference type="PANTHER" id="PTHR30620:SF77">
    <property type="entry name" value="LYSOSOMAL BETA GLUCOSIDASE-LIKE"/>
    <property type="match status" value="1"/>
</dbReference>
<dbReference type="InterPro" id="IPR036962">
    <property type="entry name" value="Glyco_hydro_3_N_sf"/>
</dbReference>
<sequence length="677" mass="71088">MRRTRAASFLKKAVGMSLAAALLSCGPDAYVAPSPAPVTPATASKPLATYTDWPSITSAIPKDPVMESRIAQIVAGMTLAQKVGQMTQAEIQSITPAEVTQYFIGSVLNGGGSWPGNNKRAAVTDWVARADAFYDASLATNMAVKIPIIWGTDAVHGHNNVYGATVFPHNIGLGAAHDAELVRRIGIATARAVRATGIDWAFAPTLAVVRDDRWGRSYEGFSEDPAIVNEYAGQIVTGFQGTFSSEANLLVTAKHFMGDGGTDKGDDQGVTTCSLSDMINIHGQGYYSALAAGAQTVMASFSSWSNPSQGINAGKMHGSQYMLTEVLKGKLGFDGFVVSDWNGIAQVPGCTNSSCPQAINAGIDMVMVPTDWKAFITNTLAQVQSGQIPLSRIDDAVTRILRVKMRAGLFSGRKPSQRLDAGNAAALQARPLAREAVQKSLVLLKNNGNVLPLARGKKILVVGKSADSMPNQTGGWTLTWQGTGNSNADFPNGDTILAGIREAAGAANVTYSSNGRGVQVANFDAVIAVVGETPYAEGNGDIGPTQTLEHSSRYAEDLSVLKGVTGKGKPVITVFLSGRPLYVNNLLNRSDAFVAAWLPGTEGKGVSDVLFRDASGNIHKDFTGKLSFSWPKAACQTPVNVGDANYAPLFPLGYGLSYAHPATVPQLAETSVSGGCG</sequence>
<keyword evidence="8" id="KW-1185">Reference proteome</keyword>
<dbReference type="SUPFAM" id="SSF52279">
    <property type="entry name" value="Beta-D-glucan exohydrolase, C-terminal domain"/>
    <property type="match status" value="1"/>
</dbReference>
<dbReference type="InterPro" id="IPR002772">
    <property type="entry name" value="Glyco_hydro_3_C"/>
</dbReference>
<feature type="chain" id="PRO_5001800028" evidence="4">
    <location>
        <begin position="32"/>
        <end position="677"/>
    </location>
</feature>
<evidence type="ECO:0000259" key="6">
    <source>
        <dbReference type="Pfam" id="PF01915"/>
    </source>
</evidence>
<evidence type="ECO:0000256" key="4">
    <source>
        <dbReference type="SAM" id="SignalP"/>
    </source>
</evidence>
<dbReference type="InterPro" id="IPR051915">
    <property type="entry name" value="Cellulose_Degrad_GH3"/>
</dbReference>
<keyword evidence="3" id="KW-0326">Glycosidase</keyword>
<evidence type="ECO:0000256" key="1">
    <source>
        <dbReference type="ARBA" id="ARBA00005336"/>
    </source>
</evidence>
<keyword evidence="4" id="KW-0732">Signal</keyword>
<dbReference type="RefSeq" id="WP_205628447.1">
    <property type="nucleotide sequence ID" value="NZ_JMCB01000001.1"/>
</dbReference>
<dbReference type="Proteomes" id="UP000028725">
    <property type="component" value="Unassembled WGS sequence"/>
</dbReference>